<protein>
    <submittedName>
        <fullName evidence="3">Iron-containing redox enzyme</fullName>
    </submittedName>
</protein>
<dbReference type="AlphaFoldDB" id="A0A1I3DGE1"/>
<dbReference type="EMBL" id="FOQU01000001">
    <property type="protein sequence ID" value="SFH85807.1"/>
    <property type="molecule type" value="Genomic_DNA"/>
</dbReference>
<dbReference type="GO" id="GO:0016491">
    <property type="term" value="F:oxidoreductase activity"/>
    <property type="evidence" value="ECO:0007669"/>
    <property type="project" value="UniProtKB-KW"/>
</dbReference>
<evidence type="ECO:0000313" key="4">
    <source>
        <dbReference type="Proteomes" id="UP000199548"/>
    </source>
</evidence>
<dbReference type="PANTHER" id="PTHR40279">
    <property type="entry name" value="PQQC-LIKE PROTEIN"/>
    <property type="match status" value="1"/>
</dbReference>
<evidence type="ECO:0000256" key="2">
    <source>
        <dbReference type="SAM" id="MobiDB-lite"/>
    </source>
</evidence>
<dbReference type="PANTHER" id="PTHR40279:SF3">
    <property type="entry name" value="4-AMINOBENZOATE SYNTHASE"/>
    <property type="match status" value="1"/>
</dbReference>
<name>A0A1I3DGE1_9BURK</name>
<dbReference type="RefSeq" id="WP_170275725.1">
    <property type="nucleotide sequence ID" value="NZ_CP041743.1"/>
</dbReference>
<organism evidence="3 4">
    <name type="scientific">Paraburkholderia megapolitana</name>
    <dbReference type="NCBI Taxonomy" id="420953"/>
    <lineage>
        <taxon>Bacteria</taxon>
        <taxon>Pseudomonadati</taxon>
        <taxon>Pseudomonadota</taxon>
        <taxon>Betaproteobacteria</taxon>
        <taxon>Burkholderiales</taxon>
        <taxon>Burkholderiaceae</taxon>
        <taxon>Paraburkholderia</taxon>
    </lineage>
</organism>
<keyword evidence="1" id="KW-0560">Oxidoreductase</keyword>
<accession>A0A1I3DGE1</accession>
<evidence type="ECO:0000256" key="1">
    <source>
        <dbReference type="ARBA" id="ARBA00023002"/>
    </source>
</evidence>
<evidence type="ECO:0000313" key="3">
    <source>
        <dbReference type="EMBL" id="SFH85807.1"/>
    </source>
</evidence>
<gene>
    <name evidence="3" type="ORF">SAMN05192543_101293</name>
</gene>
<dbReference type="SMART" id="SM01236">
    <property type="entry name" value="Haem_oxygenase_2"/>
    <property type="match status" value="1"/>
</dbReference>
<dbReference type="InterPro" id="IPR016084">
    <property type="entry name" value="Haem_Oase-like_multi-hlx"/>
</dbReference>
<proteinExistence type="predicted"/>
<reference evidence="3 4" key="1">
    <citation type="submission" date="2016-10" db="EMBL/GenBank/DDBJ databases">
        <authorList>
            <person name="de Groot N.N."/>
        </authorList>
    </citation>
    <scope>NUCLEOTIDE SEQUENCE [LARGE SCALE GENOMIC DNA]</scope>
    <source>
        <strain evidence="3 4">LMG 23650</strain>
    </source>
</reference>
<dbReference type="SUPFAM" id="SSF48613">
    <property type="entry name" value="Heme oxygenase-like"/>
    <property type="match status" value="1"/>
</dbReference>
<sequence>MSSIQTWAEHATESPRRDLSHPSSAAGQRADRPAAGAVTTMLGVLIDDRELEARFDACAWEFDALSQQLDEALDAAFTRGEHAARADVHAVLFALYELHVAPAASERCANQFNPYLIRLRNAIERRWFASELQRTAPLDAAARSPEGLVEAIRAVSAGHRASHHPLFDFLERDATRAQLAAFFRSDSALNVRFFDLIVLALLGSDPSVRGELAQNFWDEAGKGDTRRSHVTLFRNLLLTAGIEHAADDHASSLEWQGLAGYNVFMMTGLNRSHGFRSLGVMAVTELLDPPQYEKLTRGCRRIGLGADGELDYYDEHVSIDVVHAEGWLANVIVPLARSFPAKMDDIFMGAQWRLNTCADYYDRLHAKLLKMV</sequence>
<dbReference type="Proteomes" id="UP000199548">
    <property type="component" value="Unassembled WGS sequence"/>
</dbReference>
<dbReference type="Pfam" id="PF14518">
    <property type="entry name" value="Haem_oxygenas_2"/>
    <property type="match status" value="1"/>
</dbReference>
<dbReference type="InterPro" id="IPR039068">
    <property type="entry name" value="PqqC-like"/>
</dbReference>
<feature type="compositionally biased region" description="Basic and acidic residues" evidence="2">
    <location>
        <begin position="10"/>
        <end position="20"/>
    </location>
</feature>
<feature type="region of interest" description="Disordered" evidence="2">
    <location>
        <begin position="1"/>
        <end position="32"/>
    </location>
</feature>
<dbReference type="Gene3D" id="1.20.910.10">
    <property type="entry name" value="Heme oxygenase-like"/>
    <property type="match status" value="1"/>
</dbReference>
<keyword evidence="4" id="KW-1185">Reference proteome</keyword>